<reference evidence="2" key="2">
    <citation type="submission" date="2020-05" db="UniProtKB">
        <authorList>
            <consortium name="EnsemblMetazoa"/>
        </authorList>
    </citation>
    <scope>IDENTIFICATION</scope>
</reference>
<dbReference type="Proteomes" id="UP000030765">
    <property type="component" value="Unassembled WGS sequence"/>
</dbReference>
<name>A0A084WCR6_ANOSI</name>
<dbReference type="EMBL" id="KE525337">
    <property type="protein sequence ID" value="KFB48010.1"/>
    <property type="molecule type" value="Genomic_DNA"/>
</dbReference>
<dbReference type="EnsemblMetazoa" id="ASIC016126-RA">
    <property type="protein sequence ID" value="ASIC016126-PA"/>
    <property type="gene ID" value="ASIC016126"/>
</dbReference>
<evidence type="ECO:0000313" key="1">
    <source>
        <dbReference type="EMBL" id="KFB48010.1"/>
    </source>
</evidence>
<keyword evidence="3" id="KW-1185">Reference proteome</keyword>
<dbReference type="AlphaFoldDB" id="A0A084WCR6"/>
<protein>
    <submittedName>
        <fullName evidence="1 2">Uncharacterized protein</fullName>
    </submittedName>
</protein>
<evidence type="ECO:0000313" key="3">
    <source>
        <dbReference type="Proteomes" id="UP000030765"/>
    </source>
</evidence>
<proteinExistence type="predicted"/>
<evidence type="ECO:0000313" key="2">
    <source>
        <dbReference type="EnsemblMetazoa" id="ASIC016126-PA"/>
    </source>
</evidence>
<sequence>MGTGRRSSSQLAFQFAASGPGRCRKVLLPAFWPSVRAGIIRFRVALAQETPGGSRGRTMMDRDRLFAPNRRRLLAINYLISHSRGARTSVGGGTGLVESHKSCTVLGLHRLWIVECPIITGTPQSVLIGNNLRPDHTAVFGTITISRSRCKITRSNMLRFS</sequence>
<gene>
    <name evidence="1" type="ORF">ZHAS_00016126</name>
</gene>
<dbReference type="EMBL" id="ATLV01022851">
    <property type="status" value="NOT_ANNOTATED_CDS"/>
    <property type="molecule type" value="Genomic_DNA"/>
</dbReference>
<dbReference type="VEuPathDB" id="VectorBase:ASIC016126"/>
<reference evidence="1 3" key="1">
    <citation type="journal article" date="2014" name="BMC Genomics">
        <title>Genome sequence of Anopheles sinensis provides insight into genetics basis of mosquito competence for malaria parasites.</title>
        <authorList>
            <person name="Zhou D."/>
            <person name="Zhang D."/>
            <person name="Ding G."/>
            <person name="Shi L."/>
            <person name="Hou Q."/>
            <person name="Ye Y."/>
            <person name="Xu Y."/>
            <person name="Zhou H."/>
            <person name="Xiong C."/>
            <person name="Li S."/>
            <person name="Yu J."/>
            <person name="Hong S."/>
            <person name="Yu X."/>
            <person name="Zou P."/>
            <person name="Chen C."/>
            <person name="Chang X."/>
            <person name="Wang W."/>
            <person name="Lv Y."/>
            <person name="Sun Y."/>
            <person name="Ma L."/>
            <person name="Shen B."/>
            <person name="Zhu C."/>
        </authorList>
    </citation>
    <scope>NUCLEOTIDE SEQUENCE [LARGE SCALE GENOMIC DNA]</scope>
</reference>
<accession>A0A084WCR6</accession>
<organism evidence="1">
    <name type="scientific">Anopheles sinensis</name>
    <name type="common">Mosquito</name>
    <dbReference type="NCBI Taxonomy" id="74873"/>
    <lineage>
        <taxon>Eukaryota</taxon>
        <taxon>Metazoa</taxon>
        <taxon>Ecdysozoa</taxon>
        <taxon>Arthropoda</taxon>
        <taxon>Hexapoda</taxon>
        <taxon>Insecta</taxon>
        <taxon>Pterygota</taxon>
        <taxon>Neoptera</taxon>
        <taxon>Endopterygota</taxon>
        <taxon>Diptera</taxon>
        <taxon>Nematocera</taxon>
        <taxon>Culicoidea</taxon>
        <taxon>Culicidae</taxon>
        <taxon>Anophelinae</taxon>
        <taxon>Anopheles</taxon>
    </lineage>
</organism>